<comment type="subcellular location">
    <subcellularLocation>
        <location evidence="1">Cell membrane</location>
        <topology evidence="1">Single-pass type I membrane protein</topology>
    </subcellularLocation>
</comment>
<evidence type="ECO:0000313" key="19">
    <source>
        <dbReference type="Proteomes" id="UP000265080"/>
    </source>
</evidence>
<evidence type="ECO:0000259" key="16">
    <source>
        <dbReference type="PROSITE" id="PS50025"/>
    </source>
</evidence>
<dbReference type="GO" id="GO:0005509">
    <property type="term" value="F:calcium ion binding"/>
    <property type="evidence" value="ECO:0007669"/>
    <property type="project" value="UniProtKB-UniRule"/>
</dbReference>
<keyword evidence="9" id="KW-0130">Cell adhesion</keyword>
<dbReference type="Proteomes" id="UP000265080">
    <property type="component" value="Chromosome 9"/>
</dbReference>
<dbReference type="GO" id="GO:0009653">
    <property type="term" value="P:anatomical structure morphogenesis"/>
    <property type="evidence" value="ECO:0007669"/>
    <property type="project" value="UniProtKB-ARBA"/>
</dbReference>
<evidence type="ECO:0000256" key="5">
    <source>
        <dbReference type="ARBA" id="ARBA00022723"/>
    </source>
</evidence>
<feature type="domain" description="Cadherin" evidence="17">
    <location>
        <begin position="84"/>
        <end position="190"/>
    </location>
</feature>
<dbReference type="CDD" id="cd11304">
    <property type="entry name" value="Cadherin_repeat"/>
    <property type="match status" value="6"/>
</dbReference>
<dbReference type="PROSITE" id="PS00232">
    <property type="entry name" value="CADHERIN_1"/>
    <property type="match status" value="4"/>
</dbReference>
<evidence type="ECO:0000256" key="2">
    <source>
        <dbReference type="ARBA" id="ARBA00022475"/>
    </source>
</evidence>
<dbReference type="InterPro" id="IPR002126">
    <property type="entry name" value="Cadherin-like_dom"/>
</dbReference>
<evidence type="ECO:0000313" key="18">
    <source>
        <dbReference type="Ensembl" id="ENSAPEP00000013148.1"/>
    </source>
</evidence>
<evidence type="ECO:0000256" key="12">
    <source>
        <dbReference type="ARBA" id="ARBA00023157"/>
    </source>
</evidence>
<dbReference type="PANTHER" id="PTHR24027">
    <property type="entry name" value="CADHERIN-23"/>
    <property type="match status" value="1"/>
</dbReference>
<evidence type="ECO:0000256" key="1">
    <source>
        <dbReference type="ARBA" id="ARBA00004251"/>
    </source>
</evidence>
<dbReference type="Pfam" id="PF00028">
    <property type="entry name" value="Cadherin"/>
    <property type="match status" value="6"/>
</dbReference>
<proteinExistence type="predicted"/>
<dbReference type="PROSITE" id="PS50025">
    <property type="entry name" value="LAM_G_DOMAIN"/>
    <property type="match status" value="1"/>
</dbReference>
<dbReference type="Ensembl" id="ENSAPET00000013498.1">
    <property type="protein sequence ID" value="ENSAPEP00000013148.1"/>
    <property type="gene ID" value="ENSAPEG00000009351.1"/>
</dbReference>
<dbReference type="STRING" id="161767.ENSAPEP00000013148"/>
<name>A0A3P8SL33_AMPPE</name>
<evidence type="ECO:0000259" key="17">
    <source>
        <dbReference type="PROSITE" id="PS50268"/>
    </source>
</evidence>
<dbReference type="Gene3D" id="2.60.40.60">
    <property type="entry name" value="Cadherins"/>
    <property type="match status" value="6"/>
</dbReference>
<dbReference type="InterPro" id="IPR013320">
    <property type="entry name" value="ConA-like_dom_sf"/>
</dbReference>
<keyword evidence="12" id="KW-1015">Disulfide bond</keyword>
<evidence type="ECO:0000256" key="11">
    <source>
        <dbReference type="ARBA" id="ARBA00023136"/>
    </source>
</evidence>
<reference evidence="18 19" key="1">
    <citation type="submission" date="2018-03" db="EMBL/GenBank/DDBJ databases">
        <title>Finding Nemo's genes: A chromosome-scale reference assembly of the genome of the orange clownfish Amphiprion percula.</title>
        <authorList>
            <person name="Lehmann R."/>
        </authorList>
    </citation>
    <scope>NUCLEOTIDE SEQUENCE</scope>
</reference>
<keyword evidence="5" id="KW-0479">Metal-binding</keyword>
<dbReference type="FunFam" id="2.60.40.60:FF:000024">
    <property type="entry name" value="FAT atypical cadherin 3"/>
    <property type="match status" value="1"/>
</dbReference>
<evidence type="ECO:0000256" key="14">
    <source>
        <dbReference type="PROSITE-ProRule" id="PRU00043"/>
    </source>
</evidence>
<keyword evidence="7" id="KW-0677">Repeat</keyword>
<evidence type="ECO:0000256" key="6">
    <source>
        <dbReference type="ARBA" id="ARBA00022729"/>
    </source>
</evidence>
<feature type="domain" description="Cadherin" evidence="17">
    <location>
        <begin position="8"/>
        <end position="84"/>
    </location>
</feature>
<keyword evidence="10" id="KW-1133">Transmembrane helix</keyword>
<dbReference type="GO" id="GO:0016342">
    <property type="term" value="C:catenin complex"/>
    <property type="evidence" value="ECO:0007669"/>
    <property type="project" value="TreeGrafter"/>
</dbReference>
<evidence type="ECO:0000256" key="7">
    <source>
        <dbReference type="ARBA" id="ARBA00022737"/>
    </source>
</evidence>
<dbReference type="PRINTS" id="PR00205">
    <property type="entry name" value="CADHERIN"/>
</dbReference>
<dbReference type="GO" id="GO:0045296">
    <property type="term" value="F:cadherin binding"/>
    <property type="evidence" value="ECO:0007669"/>
    <property type="project" value="TreeGrafter"/>
</dbReference>
<dbReference type="CDD" id="cd00110">
    <property type="entry name" value="LamG"/>
    <property type="match status" value="1"/>
</dbReference>
<dbReference type="InterPro" id="IPR039808">
    <property type="entry name" value="Cadherin"/>
</dbReference>
<dbReference type="SUPFAM" id="SSF49899">
    <property type="entry name" value="Concanavalin A-like lectins/glucanases"/>
    <property type="match status" value="1"/>
</dbReference>
<keyword evidence="8 14" id="KW-0106">Calcium</keyword>
<evidence type="ECO:0000256" key="13">
    <source>
        <dbReference type="ARBA" id="ARBA00023180"/>
    </source>
</evidence>
<feature type="domain" description="Cadherin" evidence="17">
    <location>
        <begin position="294"/>
        <end position="389"/>
    </location>
</feature>
<dbReference type="FunFam" id="2.60.40.60:FF:000020">
    <property type="entry name" value="Dachsous cadherin-related 1b"/>
    <property type="match status" value="1"/>
</dbReference>
<organism evidence="18 19">
    <name type="scientific">Amphiprion percula</name>
    <name type="common">Orange clownfish</name>
    <name type="synonym">Lutjanus percula</name>
    <dbReference type="NCBI Taxonomy" id="161767"/>
    <lineage>
        <taxon>Eukaryota</taxon>
        <taxon>Metazoa</taxon>
        <taxon>Chordata</taxon>
        <taxon>Craniata</taxon>
        <taxon>Vertebrata</taxon>
        <taxon>Euteleostomi</taxon>
        <taxon>Actinopterygii</taxon>
        <taxon>Neopterygii</taxon>
        <taxon>Teleostei</taxon>
        <taxon>Neoteleostei</taxon>
        <taxon>Acanthomorphata</taxon>
        <taxon>Ovalentaria</taxon>
        <taxon>Pomacentridae</taxon>
        <taxon>Amphiprion</taxon>
    </lineage>
</organism>
<protein>
    <submittedName>
        <fullName evidence="18">Uncharacterized protein</fullName>
    </submittedName>
</protein>
<dbReference type="InterPro" id="IPR015919">
    <property type="entry name" value="Cadherin-like_sf"/>
</dbReference>
<reference evidence="18" key="3">
    <citation type="submission" date="2025-09" db="UniProtKB">
        <authorList>
            <consortium name="Ensembl"/>
        </authorList>
    </citation>
    <scope>IDENTIFICATION</scope>
</reference>
<dbReference type="SMART" id="SM00112">
    <property type="entry name" value="CA"/>
    <property type="match status" value="6"/>
</dbReference>
<evidence type="ECO:0000256" key="15">
    <source>
        <dbReference type="PROSITE-ProRule" id="PRU00122"/>
    </source>
</evidence>
<keyword evidence="4" id="KW-0812">Transmembrane</keyword>
<evidence type="ECO:0000256" key="10">
    <source>
        <dbReference type="ARBA" id="ARBA00022989"/>
    </source>
</evidence>
<feature type="domain" description="Laminin G" evidence="16">
    <location>
        <begin position="616"/>
        <end position="726"/>
    </location>
</feature>
<keyword evidence="19" id="KW-1185">Reference proteome</keyword>
<keyword evidence="11" id="KW-0472">Membrane</keyword>
<dbReference type="PROSITE" id="PS50268">
    <property type="entry name" value="CADHERIN_2"/>
    <property type="match status" value="6"/>
</dbReference>
<dbReference type="PANTHER" id="PTHR24027:SF438">
    <property type="entry name" value="CADHERIN 23"/>
    <property type="match status" value="1"/>
</dbReference>
<dbReference type="GeneTree" id="ENSGT00940000163878"/>
<dbReference type="FunFam" id="2.60.40.60:FF:000080">
    <property type="entry name" value="FAT atypical cadherin 1"/>
    <property type="match status" value="1"/>
</dbReference>
<comment type="caution">
    <text evidence="15">Lacks conserved residue(s) required for the propagation of feature annotation.</text>
</comment>
<evidence type="ECO:0000256" key="9">
    <source>
        <dbReference type="ARBA" id="ARBA00022889"/>
    </source>
</evidence>
<dbReference type="Pfam" id="PF02210">
    <property type="entry name" value="Laminin_G_2"/>
    <property type="match status" value="1"/>
</dbReference>
<keyword evidence="6" id="KW-0732">Signal</keyword>
<evidence type="ECO:0000256" key="8">
    <source>
        <dbReference type="ARBA" id="ARBA00022837"/>
    </source>
</evidence>
<dbReference type="SUPFAM" id="SSF49313">
    <property type="entry name" value="Cadherin-like"/>
    <property type="match status" value="6"/>
</dbReference>
<evidence type="ECO:0000256" key="4">
    <source>
        <dbReference type="ARBA" id="ARBA00022692"/>
    </source>
</evidence>
<sequence>MCSSLPGDNGKLKLRVVGGDEEDVFFIHSTGNLCLNKKLDRERQSSYNLTMTAIDCVQPVSLQLTSTAQVTVVVEDVNDNAPVFVSPKSVNIPEDTLLHSVIMTVHAEDEDAGSNGKVLYYLNNTSGGIFNMFHVEQLSGALTVENPLDYENKKEFSLLIEARDSGLPPFSSFSQIYINITDVNDNLPQFTQSEYRCEVFENSPPSGVCDVLAVDADSGNYSTVQYNITEGNTDNFFIIDLENGLLSTTGSLDREDIPEFNLTVEAAELNNPLHKDRTTVIITVLDRNDNAPRFSQIFYTELPEDVPVGHSIIQVTSTDDDTDANAVINYFLTDQSDDTLFSIDLTTGYITVEGRLDREVQDHYILKVNANDSTLVHVSVIDTNDPPVFTPTSYTANITEDSPAGTSVVTVSALDQDSILDWNRFFFSIENGNTNFSFAIDPSSGLISVNSPLDRELWPVYNLTVTATDNGSPPATGTTTVIVTIGDVNDNAPKLTTTGAQVKENQPEGTVVTRLNASDSDLPPNQGPFTYSLLNRSTGFLLTPDGLLLTTQTIDREQASTYQLLVVTGDAGVPSPLSSTATLHIRVMDENDNPSFPRNIFIEVKYFGMSGVHCEEHSYGFEELSFMEFPSLDRRTNLVSLEFATVQRNSLLLYNPRGSSSRDFLALEILDGAVHLSYDLGSGPVRLQTHKHVADGAFHSVTVRRIGNVSFKYVHTQSINSFQWRK</sequence>
<dbReference type="GO" id="GO:0008013">
    <property type="term" value="F:beta-catenin binding"/>
    <property type="evidence" value="ECO:0007669"/>
    <property type="project" value="TreeGrafter"/>
</dbReference>
<reference evidence="18" key="2">
    <citation type="submission" date="2025-08" db="UniProtKB">
        <authorList>
            <consortium name="Ensembl"/>
        </authorList>
    </citation>
    <scope>IDENTIFICATION</scope>
</reference>
<dbReference type="FunFam" id="2.60.40.60:FF:000123">
    <property type="entry name" value="Protocadherin beta 4"/>
    <property type="match status" value="1"/>
</dbReference>
<dbReference type="OMA" id="WINLTIE"/>
<keyword evidence="13" id="KW-0325">Glycoprotein</keyword>
<dbReference type="InterPro" id="IPR020894">
    <property type="entry name" value="Cadherin_CS"/>
</dbReference>
<dbReference type="Gene3D" id="2.60.120.200">
    <property type="match status" value="1"/>
</dbReference>
<dbReference type="InterPro" id="IPR001791">
    <property type="entry name" value="Laminin_G"/>
</dbReference>
<dbReference type="GO" id="GO:0016477">
    <property type="term" value="P:cell migration"/>
    <property type="evidence" value="ECO:0007669"/>
    <property type="project" value="TreeGrafter"/>
</dbReference>
<dbReference type="GO" id="GO:0007156">
    <property type="term" value="P:homophilic cell adhesion via plasma membrane adhesion molecules"/>
    <property type="evidence" value="ECO:0007669"/>
    <property type="project" value="InterPro"/>
</dbReference>
<dbReference type="FunFam" id="2.60.40.60:FF:000092">
    <property type="entry name" value="Protocadherin 8"/>
    <property type="match status" value="1"/>
</dbReference>
<accession>A0A3P8SL33</accession>
<evidence type="ECO:0000256" key="3">
    <source>
        <dbReference type="ARBA" id="ARBA00022536"/>
    </source>
</evidence>
<feature type="domain" description="Cadherin" evidence="17">
    <location>
        <begin position="494"/>
        <end position="596"/>
    </location>
</feature>
<dbReference type="AlphaFoldDB" id="A0A3P8SL33"/>
<feature type="domain" description="Cadherin" evidence="17">
    <location>
        <begin position="390"/>
        <end position="495"/>
    </location>
</feature>
<feature type="domain" description="Cadherin" evidence="17">
    <location>
        <begin position="191"/>
        <end position="294"/>
    </location>
</feature>
<keyword evidence="3" id="KW-0245">EGF-like domain</keyword>
<keyword evidence="2" id="KW-1003">Cell membrane</keyword>